<feature type="transmembrane region" description="Helical" evidence="6">
    <location>
        <begin position="9"/>
        <end position="26"/>
    </location>
</feature>
<dbReference type="AlphaFoldDB" id="A0A0E4GC37"/>
<dbReference type="EMBL" id="CGIH01000047">
    <property type="protein sequence ID" value="CFY02359.1"/>
    <property type="molecule type" value="Genomic_DNA"/>
</dbReference>
<dbReference type="Pfam" id="PF02653">
    <property type="entry name" value="BPD_transp_2"/>
    <property type="match status" value="1"/>
</dbReference>
<keyword evidence="3 6" id="KW-0812">Transmembrane</keyword>
<dbReference type="PANTHER" id="PTHR30482:SF10">
    <property type="entry name" value="HIGH-AFFINITY BRANCHED-CHAIN AMINO ACID TRANSPORT PROTEIN BRAE"/>
    <property type="match status" value="1"/>
</dbReference>
<dbReference type="InterPro" id="IPR043428">
    <property type="entry name" value="LivM-like"/>
</dbReference>
<proteinExistence type="predicted"/>
<evidence type="ECO:0000313" key="8">
    <source>
        <dbReference type="Proteomes" id="UP000045545"/>
    </source>
</evidence>
<name>A0A0E4GC37_9FIRM</name>
<keyword evidence="5 6" id="KW-0472">Membrane</keyword>
<feature type="transmembrane region" description="Helical" evidence="6">
    <location>
        <begin position="112"/>
        <end position="130"/>
    </location>
</feature>
<dbReference type="CDD" id="cd06581">
    <property type="entry name" value="TM_PBP1_LivM_like"/>
    <property type="match status" value="1"/>
</dbReference>
<feature type="transmembrane region" description="Helical" evidence="6">
    <location>
        <begin position="291"/>
        <end position="309"/>
    </location>
</feature>
<keyword evidence="8" id="KW-1185">Reference proteome</keyword>
<dbReference type="GO" id="GO:0015658">
    <property type="term" value="F:branched-chain amino acid transmembrane transporter activity"/>
    <property type="evidence" value="ECO:0007669"/>
    <property type="project" value="InterPro"/>
</dbReference>
<feature type="transmembrane region" description="Helical" evidence="6">
    <location>
        <begin position="256"/>
        <end position="279"/>
    </location>
</feature>
<feature type="transmembrane region" description="Helical" evidence="6">
    <location>
        <begin position="32"/>
        <end position="52"/>
    </location>
</feature>
<evidence type="ECO:0000256" key="3">
    <source>
        <dbReference type="ARBA" id="ARBA00022692"/>
    </source>
</evidence>
<organism evidence="7 8">
    <name type="scientific">Syntrophomonas zehnderi OL-4</name>
    <dbReference type="NCBI Taxonomy" id="690567"/>
    <lineage>
        <taxon>Bacteria</taxon>
        <taxon>Bacillati</taxon>
        <taxon>Bacillota</taxon>
        <taxon>Clostridia</taxon>
        <taxon>Eubacteriales</taxon>
        <taxon>Syntrophomonadaceae</taxon>
        <taxon>Syntrophomonas</taxon>
    </lineage>
</organism>
<evidence type="ECO:0000256" key="2">
    <source>
        <dbReference type="ARBA" id="ARBA00022475"/>
    </source>
</evidence>
<feature type="transmembrane region" description="Helical" evidence="6">
    <location>
        <begin position="216"/>
        <end position="236"/>
    </location>
</feature>
<feature type="transmembrane region" description="Helical" evidence="6">
    <location>
        <begin position="167"/>
        <end position="185"/>
    </location>
</feature>
<feature type="transmembrane region" description="Helical" evidence="6">
    <location>
        <begin position="64"/>
        <end position="81"/>
    </location>
</feature>
<sequence>MTGININKNSVILAVLVVLLLLLPMVVTKPYYLHVIIICLLWAYLASCWNIIGGFAGQLSLGHGIYTAIGAYITVILFNTFGLSPWLGLFVGGGAAILLSLMIGYPTFGLRGAYYALATVAISEGIVVLLNNTGSIGRFTVGGAEGLIVKSVGSSAAAFQFNSKIPYYYIVLIMLFLIIFIAKWIKESKLGYYLVALREDEDAAAAMGINVRHNKLIAGAISAFFTALGGVFYAMLIRYLEPNAIAGASMSTQMVFLAIVGGSGTVLGPVIGGILLALISEIIRFYLGGQLMGLHLFIYGMIVLLMIIYQPRGIIELFEKIGRRFSRKHNDEGGRSGAEDPSGA</sequence>
<keyword evidence="4 6" id="KW-1133">Transmembrane helix</keyword>
<dbReference type="STRING" id="690567.2588"/>
<evidence type="ECO:0000256" key="4">
    <source>
        <dbReference type="ARBA" id="ARBA00022989"/>
    </source>
</evidence>
<accession>A0A0E4GC37</accession>
<evidence type="ECO:0000256" key="6">
    <source>
        <dbReference type="SAM" id="Phobius"/>
    </source>
</evidence>
<dbReference type="PANTHER" id="PTHR30482">
    <property type="entry name" value="HIGH-AFFINITY BRANCHED-CHAIN AMINO ACID TRANSPORT SYSTEM PERMEASE"/>
    <property type="match status" value="1"/>
</dbReference>
<comment type="subcellular location">
    <subcellularLocation>
        <location evidence="1">Cell membrane</location>
        <topology evidence="1">Multi-pass membrane protein</topology>
    </subcellularLocation>
</comment>
<dbReference type="RefSeq" id="WP_052729780.1">
    <property type="nucleotide sequence ID" value="NZ_CGIH01000047.1"/>
</dbReference>
<evidence type="ECO:0000313" key="7">
    <source>
        <dbReference type="EMBL" id="CFY02359.1"/>
    </source>
</evidence>
<feature type="transmembrane region" description="Helical" evidence="6">
    <location>
        <begin position="87"/>
        <end position="105"/>
    </location>
</feature>
<reference evidence="7 8" key="1">
    <citation type="submission" date="2015-03" db="EMBL/GenBank/DDBJ databases">
        <authorList>
            <person name="Murphy D."/>
        </authorList>
    </citation>
    <scope>NUCLEOTIDE SEQUENCE [LARGE SCALE GENOMIC DNA]</scope>
    <source>
        <strain evidence="7 8">OL-4</strain>
    </source>
</reference>
<keyword evidence="2" id="KW-1003">Cell membrane</keyword>
<dbReference type="GO" id="GO:0005886">
    <property type="term" value="C:plasma membrane"/>
    <property type="evidence" value="ECO:0007669"/>
    <property type="project" value="UniProtKB-SubCell"/>
</dbReference>
<dbReference type="Proteomes" id="UP000045545">
    <property type="component" value="Unassembled WGS sequence"/>
</dbReference>
<dbReference type="OrthoDB" id="9789927at2"/>
<evidence type="ECO:0000256" key="1">
    <source>
        <dbReference type="ARBA" id="ARBA00004651"/>
    </source>
</evidence>
<evidence type="ECO:0000256" key="5">
    <source>
        <dbReference type="ARBA" id="ARBA00023136"/>
    </source>
</evidence>
<protein>
    <submittedName>
        <fullName evidence="7">ABC transporter, permease</fullName>
    </submittedName>
</protein>
<gene>
    <name evidence="7" type="ORF">2588</name>
</gene>
<dbReference type="InterPro" id="IPR001851">
    <property type="entry name" value="ABC_transp_permease"/>
</dbReference>